<sequence length="557" mass="65249">MSAEKIAIEREYIKISWFLILSIAVYLLFDKLFFSTSVEIVSFSQWLVPLIFLFISSAYNIFKRWLFNNDEQINEEIFRYLKFFEVINLVFFFGYERLFDLMFVISLVFLLYVERINVKNLKQVTMILIFSYIFFIFLDFITNNISSVDLRNLFYILFYIFWLSYSSKLEIYEKSQTNEISLKLKQYEENFKSQQKLSEAKDIKIKELERELSYLKEINKRLNISLGEFFNLQEISKIITQILDTNELLKFVNDVLIGVTGVDKSSILLFNKEKTELYVAFSNLPEKEQKESFKQENIEWLKNVALNCENGYRNKVSSEDCPFINGRATKSIMYASLATKNDKYGIILLEHIFEDVFTEDNLRFLTSIAAQVSIALENSSLYQQMRSMAMVDGLTGAFNRIYLYEVLEKEIQASAGRYPISIALFDVDNFKKLNDTYGHLFGDKVLQTIVRIARERVRKGDIVARYGGEEFIIVFNHLESSEAYKVVERIRRAIENEIIEDNLIQTRVTVSFGIASYPLHAENVKDLIKCADVAMYRAKSSGKNCTVVYNQELEMKI</sequence>
<keyword evidence="1" id="KW-1133">Transmembrane helix</keyword>
<feature type="transmembrane region" description="Helical" evidence="1">
    <location>
        <begin position="83"/>
        <end position="112"/>
    </location>
</feature>
<dbReference type="NCBIfam" id="TIGR00254">
    <property type="entry name" value="GGDEF"/>
    <property type="match status" value="1"/>
</dbReference>
<dbReference type="SMART" id="SM00267">
    <property type="entry name" value="GGDEF"/>
    <property type="match status" value="1"/>
</dbReference>
<evidence type="ECO:0000256" key="1">
    <source>
        <dbReference type="SAM" id="Phobius"/>
    </source>
</evidence>
<dbReference type="InterPro" id="IPR000160">
    <property type="entry name" value="GGDEF_dom"/>
</dbReference>
<dbReference type="PANTHER" id="PTHR45138:SF9">
    <property type="entry name" value="DIGUANYLATE CYCLASE DGCM-RELATED"/>
    <property type="match status" value="1"/>
</dbReference>
<dbReference type="PROSITE" id="PS50887">
    <property type="entry name" value="GGDEF"/>
    <property type="match status" value="1"/>
</dbReference>
<dbReference type="Pfam" id="PF13492">
    <property type="entry name" value="GAF_3"/>
    <property type="match status" value="1"/>
</dbReference>
<dbReference type="Gene3D" id="3.30.70.270">
    <property type="match status" value="1"/>
</dbReference>
<proteinExistence type="predicted"/>
<dbReference type="RefSeq" id="WP_207182136.1">
    <property type="nucleotide sequence ID" value="NZ_AP024480.1"/>
</dbReference>
<feature type="transmembrane region" description="Helical" evidence="1">
    <location>
        <begin position="12"/>
        <end position="29"/>
    </location>
</feature>
<evidence type="ECO:0000259" key="2">
    <source>
        <dbReference type="PROSITE" id="PS50887"/>
    </source>
</evidence>
<name>A0ABN6E705_9FIRM</name>
<evidence type="ECO:0000313" key="3">
    <source>
        <dbReference type="EMBL" id="BCS81047.1"/>
    </source>
</evidence>
<dbReference type="InterPro" id="IPR029787">
    <property type="entry name" value="Nucleotide_cyclase"/>
</dbReference>
<dbReference type="InterPro" id="IPR029016">
    <property type="entry name" value="GAF-like_dom_sf"/>
</dbReference>
<feature type="transmembrane region" description="Helical" evidence="1">
    <location>
        <begin position="153"/>
        <end position="172"/>
    </location>
</feature>
<keyword evidence="4" id="KW-1185">Reference proteome</keyword>
<dbReference type="EMBL" id="AP024480">
    <property type="protein sequence ID" value="BCS81047.1"/>
    <property type="molecule type" value="Genomic_DNA"/>
</dbReference>
<keyword evidence="1" id="KW-0812">Transmembrane</keyword>
<accession>A0ABN6E705</accession>
<dbReference type="SMART" id="SM00065">
    <property type="entry name" value="GAF"/>
    <property type="match status" value="1"/>
</dbReference>
<dbReference type="PANTHER" id="PTHR45138">
    <property type="entry name" value="REGULATORY COMPONENTS OF SENSORY TRANSDUCTION SYSTEM"/>
    <property type="match status" value="1"/>
</dbReference>
<feature type="transmembrane region" description="Helical" evidence="1">
    <location>
        <begin position="124"/>
        <end position="141"/>
    </location>
</feature>
<dbReference type="InterPro" id="IPR043128">
    <property type="entry name" value="Rev_trsase/Diguanyl_cyclase"/>
</dbReference>
<dbReference type="SUPFAM" id="SSF55781">
    <property type="entry name" value="GAF domain-like"/>
    <property type="match status" value="1"/>
</dbReference>
<evidence type="ECO:0000313" key="4">
    <source>
        <dbReference type="Proteomes" id="UP000663623"/>
    </source>
</evidence>
<keyword evidence="1" id="KW-0472">Membrane</keyword>
<gene>
    <name evidence="3" type="ORF">CaldiYA01_10070</name>
</gene>
<dbReference type="Proteomes" id="UP000663623">
    <property type="component" value="Chromosome"/>
</dbReference>
<reference evidence="3 4" key="1">
    <citation type="submission" date="2021-02" db="EMBL/GenBank/DDBJ databases">
        <title>Nitrogen-fixing ability and nitrogen fixation related genes of thermophilic fermentative bacteria in the genus Caldicellulosiruptor.</title>
        <authorList>
            <person name="Chen Y."/>
            <person name="Nishihara A."/>
            <person name="Haruta S."/>
        </authorList>
    </citation>
    <scope>NUCLEOTIDE SEQUENCE [LARGE SCALE GENOMIC DNA]</scope>
    <source>
        <strain evidence="3 4">YA01</strain>
    </source>
</reference>
<feature type="transmembrane region" description="Helical" evidence="1">
    <location>
        <begin position="41"/>
        <end position="62"/>
    </location>
</feature>
<dbReference type="InterPro" id="IPR050469">
    <property type="entry name" value="Diguanylate_Cyclase"/>
</dbReference>
<organism evidence="3 4">
    <name type="scientific">Caldicellulosiruptor diazotrophicus</name>
    <dbReference type="NCBI Taxonomy" id="2806205"/>
    <lineage>
        <taxon>Bacteria</taxon>
        <taxon>Bacillati</taxon>
        <taxon>Bacillota</taxon>
        <taxon>Bacillota incertae sedis</taxon>
        <taxon>Caldicellulosiruptorales</taxon>
        <taxon>Caldicellulosiruptoraceae</taxon>
        <taxon>Caldicellulosiruptor</taxon>
    </lineage>
</organism>
<protein>
    <recommendedName>
        <fullName evidence="2">GGDEF domain-containing protein</fullName>
    </recommendedName>
</protein>
<dbReference type="InterPro" id="IPR003018">
    <property type="entry name" value="GAF"/>
</dbReference>
<feature type="domain" description="GGDEF" evidence="2">
    <location>
        <begin position="418"/>
        <end position="551"/>
    </location>
</feature>
<dbReference type="CDD" id="cd01949">
    <property type="entry name" value="GGDEF"/>
    <property type="match status" value="1"/>
</dbReference>
<dbReference type="Gene3D" id="3.30.450.40">
    <property type="match status" value="1"/>
</dbReference>
<dbReference type="Pfam" id="PF00990">
    <property type="entry name" value="GGDEF"/>
    <property type="match status" value="1"/>
</dbReference>
<dbReference type="SUPFAM" id="SSF55073">
    <property type="entry name" value="Nucleotide cyclase"/>
    <property type="match status" value="1"/>
</dbReference>